<dbReference type="KEGG" id="cmet:K6K41_05765"/>
<accession>A0A9E6UP71</accession>
<protein>
    <submittedName>
        <fullName evidence="1">DUF1223 domain-containing protein</fullName>
    </submittedName>
</protein>
<proteinExistence type="predicted"/>
<dbReference type="EMBL" id="CP081869">
    <property type="protein sequence ID" value="QZO01084.1"/>
    <property type="molecule type" value="Genomic_DNA"/>
</dbReference>
<keyword evidence="2" id="KW-1185">Reference proteome</keyword>
<evidence type="ECO:0000313" key="2">
    <source>
        <dbReference type="Proteomes" id="UP000825701"/>
    </source>
</evidence>
<evidence type="ECO:0000313" key="1">
    <source>
        <dbReference type="EMBL" id="QZO01084.1"/>
    </source>
</evidence>
<dbReference type="InterPro" id="IPR036249">
    <property type="entry name" value="Thioredoxin-like_sf"/>
</dbReference>
<dbReference type="Pfam" id="PF06764">
    <property type="entry name" value="DUF1223"/>
    <property type="match status" value="1"/>
</dbReference>
<name>A0A9E6UP71_9HYPH</name>
<reference evidence="1" key="1">
    <citation type="submission" date="2021-08" db="EMBL/GenBank/DDBJ databases">
        <authorList>
            <person name="Zhang H."/>
            <person name="Xu M."/>
            <person name="Yu Z."/>
            <person name="Yang L."/>
            <person name="Cai Y."/>
        </authorList>
    </citation>
    <scope>NUCLEOTIDE SEQUENCE</scope>
    <source>
        <strain evidence="1">CHL1</strain>
    </source>
</reference>
<dbReference type="AlphaFoldDB" id="A0A9E6UP71"/>
<dbReference type="InterPro" id="IPR010634">
    <property type="entry name" value="DUF1223"/>
</dbReference>
<dbReference type="PANTHER" id="PTHR36057">
    <property type="match status" value="1"/>
</dbReference>
<organism evidence="1 2">
    <name type="scientific">Chenggangzhangella methanolivorans</name>
    <dbReference type="NCBI Taxonomy" id="1437009"/>
    <lineage>
        <taxon>Bacteria</taxon>
        <taxon>Pseudomonadati</taxon>
        <taxon>Pseudomonadota</taxon>
        <taxon>Alphaproteobacteria</taxon>
        <taxon>Hyphomicrobiales</taxon>
        <taxon>Methylopilaceae</taxon>
        <taxon>Chenggangzhangella</taxon>
    </lineage>
</organism>
<dbReference type="SUPFAM" id="SSF52833">
    <property type="entry name" value="Thioredoxin-like"/>
    <property type="match status" value="1"/>
</dbReference>
<gene>
    <name evidence="1" type="ORF">K6K41_05765</name>
</gene>
<dbReference type="Proteomes" id="UP000825701">
    <property type="component" value="Chromosome"/>
</dbReference>
<sequence>MRAGSRHTYDWRLRMIDRYDLLSAGVLACALLGLSGAAHASDRPVVVELFTSQGCSSCPPANANLAKLAQRKDVLALSYSVTYWDRLGWKDVFGKPEFTERQVEYEPGLGQNGPFTPQMVVNGRLSAVGQRIGEVEGLISSARGDEGPDLSISGDKISVGAGSAPAGGADVWLVRYDPKTVEVPVSRGENKGRTLPHSHVVHELRRIGSWDGQAVKLQTRSDAGGFALAVLVQGRNGGRILAAGTQ</sequence>
<dbReference type="PANTHER" id="PTHR36057:SF1">
    <property type="entry name" value="LIPOPROTEIN LIPID ATTACHMENT SITE-LIKE PROTEIN, PUTATIVE (DUF1223)-RELATED"/>
    <property type="match status" value="1"/>
</dbReference>